<dbReference type="AlphaFoldDB" id="A0AAN9EIS6"/>
<dbReference type="PANTHER" id="PTHR34947:SF3">
    <property type="entry name" value="TRANSMEMBRANE PROTEIN"/>
    <property type="match status" value="1"/>
</dbReference>
<accession>A0AAN9EIS6</accession>
<dbReference type="PANTHER" id="PTHR34947">
    <property type="entry name" value="TRANSMEMBRANE PROTEIN"/>
    <property type="match status" value="1"/>
</dbReference>
<name>A0AAN9EIS6_CROPI</name>
<gene>
    <name evidence="2" type="ORF">RIF29_23890</name>
</gene>
<evidence type="ECO:0000313" key="3">
    <source>
        <dbReference type="Proteomes" id="UP001372338"/>
    </source>
</evidence>
<keyword evidence="1" id="KW-0732">Signal</keyword>
<reference evidence="2 3" key="1">
    <citation type="submission" date="2024-01" db="EMBL/GenBank/DDBJ databases">
        <title>The genomes of 5 underutilized Papilionoideae crops provide insights into root nodulation and disease resistanc.</title>
        <authorList>
            <person name="Yuan L."/>
        </authorList>
    </citation>
    <scope>NUCLEOTIDE SEQUENCE [LARGE SCALE GENOMIC DNA]</scope>
    <source>
        <strain evidence="2">ZHUSHIDOU_FW_LH</strain>
        <tissue evidence="2">Leaf</tissue>
    </source>
</reference>
<organism evidence="2 3">
    <name type="scientific">Crotalaria pallida</name>
    <name type="common">Smooth rattlebox</name>
    <name type="synonym">Crotalaria striata</name>
    <dbReference type="NCBI Taxonomy" id="3830"/>
    <lineage>
        <taxon>Eukaryota</taxon>
        <taxon>Viridiplantae</taxon>
        <taxon>Streptophyta</taxon>
        <taxon>Embryophyta</taxon>
        <taxon>Tracheophyta</taxon>
        <taxon>Spermatophyta</taxon>
        <taxon>Magnoliopsida</taxon>
        <taxon>eudicotyledons</taxon>
        <taxon>Gunneridae</taxon>
        <taxon>Pentapetalae</taxon>
        <taxon>rosids</taxon>
        <taxon>fabids</taxon>
        <taxon>Fabales</taxon>
        <taxon>Fabaceae</taxon>
        <taxon>Papilionoideae</taxon>
        <taxon>50 kb inversion clade</taxon>
        <taxon>genistoids sensu lato</taxon>
        <taxon>core genistoids</taxon>
        <taxon>Crotalarieae</taxon>
        <taxon>Crotalaria</taxon>
    </lineage>
</organism>
<feature type="chain" id="PRO_5042864868" evidence="1">
    <location>
        <begin position="18"/>
        <end position="159"/>
    </location>
</feature>
<sequence>MFLLCNGLLVFIAMNSGLINTPSSSTSITTKEEKEVAFVYNINRSSSQLEELNAPEIATPLAHETVVMEIESPTPQDEEKSLEIAEQESLAVLGTELEDGDEDEANALMIIDEDVHHSTEDIEELNKKCEDFIRKMKAAIWSEPRAVYFDNRTAMVTVN</sequence>
<evidence type="ECO:0000256" key="1">
    <source>
        <dbReference type="SAM" id="SignalP"/>
    </source>
</evidence>
<protein>
    <submittedName>
        <fullName evidence="2">Uncharacterized protein</fullName>
    </submittedName>
</protein>
<evidence type="ECO:0000313" key="2">
    <source>
        <dbReference type="EMBL" id="KAK7258317.1"/>
    </source>
</evidence>
<keyword evidence="3" id="KW-1185">Reference proteome</keyword>
<dbReference type="Proteomes" id="UP001372338">
    <property type="component" value="Unassembled WGS sequence"/>
</dbReference>
<dbReference type="EMBL" id="JAYWIO010000005">
    <property type="protein sequence ID" value="KAK7258317.1"/>
    <property type="molecule type" value="Genomic_DNA"/>
</dbReference>
<comment type="caution">
    <text evidence="2">The sequence shown here is derived from an EMBL/GenBank/DDBJ whole genome shotgun (WGS) entry which is preliminary data.</text>
</comment>
<proteinExistence type="predicted"/>
<feature type="signal peptide" evidence="1">
    <location>
        <begin position="1"/>
        <end position="17"/>
    </location>
</feature>